<dbReference type="PROSITE" id="PS50835">
    <property type="entry name" value="IG_LIKE"/>
    <property type="match status" value="2"/>
</dbReference>
<dbReference type="FunFam" id="2.60.40.10:FF:000032">
    <property type="entry name" value="palladin isoform X1"/>
    <property type="match status" value="1"/>
</dbReference>
<organism evidence="5 6">
    <name type="scientific">Elysia marginata</name>
    <dbReference type="NCBI Taxonomy" id="1093978"/>
    <lineage>
        <taxon>Eukaryota</taxon>
        <taxon>Metazoa</taxon>
        <taxon>Spiralia</taxon>
        <taxon>Lophotrochozoa</taxon>
        <taxon>Mollusca</taxon>
        <taxon>Gastropoda</taxon>
        <taxon>Heterobranchia</taxon>
        <taxon>Euthyneura</taxon>
        <taxon>Panpulmonata</taxon>
        <taxon>Sacoglossa</taxon>
        <taxon>Placobranchoidea</taxon>
        <taxon>Plakobranchidae</taxon>
        <taxon>Elysia</taxon>
    </lineage>
</organism>
<dbReference type="InterPro" id="IPR013783">
    <property type="entry name" value="Ig-like_fold"/>
</dbReference>
<keyword evidence="1" id="KW-0732">Signal</keyword>
<dbReference type="InterPro" id="IPR003598">
    <property type="entry name" value="Ig_sub2"/>
</dbReference>
<dbReference type="Pfam" id="PF13927">
    <property type="entry name" value="Ig_3"/>
    <property type="match status" value="2"/>
</dbReference>
<dbReference type="GO" id="GO:0050808">
    <property type="term" value="P:synapse organization"/>
    <property type="evidence" value="ECO:0007669"/>
    <property type="project" value="TreeGrafter"/>
</dbReference>
<sequence>MVPKQGQVLAVAQAPSRTSKLIKLKVSGNNANTYGPDIQDKFPQFFPTEPMVGERVEIECLAYGRLPLRYSWRREDGPMNPNVKYIDHNRRLIIPKARLEDTGIYTCIVKSATNTATKQAILSLKARPSFPHPLKNQHLDKGSDFTWSCNAIGVPLPTYSWFKNGVPLTDDPDQGITVNGNTLAITGVDTKHEGMYQCEARNINGIARSSAQLRSLSRSIFTEEPDDKTIVVNESTTLPCKASFDRSKTDVVYTWSFYDHVIDLTGRSNDRVT</sequence>
<gene>
    <name evidence="5" type="ORF">ElyMa_006193600</name>
</gene>
<name>A0AAV4H6A8_9GAST</name>
<keyword evidence="6" id="KW-1185">Reference proteome</keyword>
<dbReference type="GO" id="GO:0030424">
    <property type="term" value="C:axon"/>
    <property type="evidence" value="ECO:0007669"/>
    <property type="project" value="TreeGrafter"/>
</dbReference>
<evidence type="ECO:0000256" key="3">
    <source>
        <dbReference type="ARBA" id="ARBA00023319"/>
    </source>
</evidence>
<dbReference type="SUPFAM" id="SSF48726">
    <property type="entry name" value="Immunoglobulin"/>
    <property type="match status" value="2"/>
</dbReference>
<evidence type="ECO:0000259" key="4">
    <source>
        <dbReference type="PROSITE" id="PS50835"/>
    </source>
</evidence>
<dbReference type="InterPro" id="IPR003599">
    <property type="entry name" value="Ig_sub"/>
</dbReference>
<comment type="caution">
    <text evidence="5">The sequence shown here is derived from an EMBL/GenBank/DDBJ whole genome shotgun (WGS) entry which is preliminary data.</text>
</comment>
<dbReference type="GO" id="GO:0043025">
    <property type="term" value="C:neuronal cell body"/>
    <property type="evidence" value="ECO:0007669"/>
    <property type="project" value="TreeGrafter"/>
</dbReference>
<dbReference type="GO" id="GO:0008046">
    <property type="term" value="F:axon guidance receptor activity"/>
    <property type="evidence" value="ECO:0007669"/>
    <property type="project" value="TreeGrafter"/>
</dbReference>
<dbReference type="PANTHER" id="PTHR45080">
    <property type="entry name" value="CONTACTIN 5"/>
    <property type="match status" value="1"/>
</dbReference>
<dbReference type="GO" id="GO:0007156">
    <property type="term" value="P:homophilic cell adhesion via plasma membrane adhesion molecules"/>
    <property type="evidence" value="ECO:0007669"/>
    <property type="project" value="TreeGrafter"/>
</dbReference>
<keyword evidence="3" id="KW-0393">Immunoglobulin domain</keyword>
<dbReference type="InterPro" id="IPR050958">
    <property type="entry name" value="Cell_Adh-Cytoskel_Orgn"/>
</dbReference>
<feature type="non-terminal residue" evidence="5">
    <location>
        <position position="273"/>
    </location>
</feature>
<dbReference type="PANTHER" id="PTHR45080:SF8">
    <property type="entry name" value="IG-LIKE DOMAIN-CONTAINING PROTEIN"/>
    <property type="match status" value="1"/>
</dbReference>
<evidence type="ECO:0000313" key="5">
    <source>
        <dbReference type="EMBL" id="GFR92166.1"/>
    </source>
</evidence>
<dbReference type="EMBL" id="BMAT01012431">
    <property type="protein sequence ID" value="GFR92166.1"/>
    <property type="molecule type" value="Genomic_DNA"/>
</dbReference>
<dbReference type="AlphaFoldDB" id="A0AAV4H6A8"/>
<dbReference type="GO" id="GO:0005886">
    <property type="term" value="C:plasma membrane"/>
    <property type="evidence" value="ECO:0007669"/>
    <property type="project" value="TreeGrafter"/>
</dbReference>
<dbReference type="InterPro" id="IPR007110">
    <property type="entry name" value="Ig-like_dom"/>
</dbReference>
<keyword evidence="2" id="KW-1015">Disulfide bond</keyword>
<dbReference type="SMART" id="SM00408">
    <property type="entry name" value="IGc2"/>
    <property type="match status" value="2"/>
</dbReference>
<accession>A0AAV4H6A8</accession>
<dbReference type="Gene3D" id="2.60.40.10">
    <property type="entry name" value="Immunoglobulins"/>
    <property type="match status" value="2"/>
</dbReference>
<feature type="domain" description="Ig-like" evidence="4">
    <location>
        <begin position="128"/>
        <end position="217"/>
    </location>
</feature>
<dbReference type="Proteomes" id="UP000762676">
    <property type="component" value="Unassembled WGS sequence"/>
</dbReference>
<protein>
    <submittedName>
        <fullName evidence="5">Contactin</fullName>
    </submittedName>
</protein>
<evidence type="ECO:0000256" key="1">
    <source>
        <dbReference type="ARBA" id="ARBA00022729"/>
    </source>
</evidence>
<reference evidence="5 6" key="1">
    <citation type="journal article" date="2021" name="Elife">
        <title>Chloroplast acquisition without the gene transfer in kleptoplastic sea slugs, Plakobranchus ocellatus.</title>
        <authorList>
            <person name="Maeda T."/>
            <person name="Takahashi S."/>
            <person name="Yoshida T."/>
            <person name="Shimamura S."/>
            <person name="Takaki Y."/>
            <person name="Nagai Y."/>
            <person name="Toyoda A."/>
            <person name="Suzuki Y."/>
            <person name="Arimoto A."/>
            <person name="Ishii H."/>
            <person name="Satoh N."/>
            <person name="Nishiyama T."/>
            <person name="Hasebe M."/>
            <person name="Maruyama T."/>
            <person name="Minagawa J."/>
            <person name="Obokata J."/>
            <person name="Shigenobu S."/>
        </authorList>
    </citation>
    <scope>NUCLEOTIDE SEQUENCE [LARGE SCALE GENOMIC DNA]</scope>
</reference>
<proteinExistence type="predicted"/>
<dbReference type="InterPro" id="IPR036179">
    <property type="entry name" value="Ig-like_dom_sf"/>
</dbReference>
<evidence type="ECO:0000256" key="2">
    <source>
        <dbReference type="ARBA" id="ARBA00023157"/>
    </source>
</evidence>
<feature type="domain" description="Ig-like" evidence="4">
    <location>
        <begin position="43"/>
        <end position="123"/>
    </location>
</feature>
<evidence type="ECO:0000313" key="6">
    <source>
        <dbReference type="Proteomes" id="UP000762676"/>
    </source>
</evidence>
<dbReference type="SMART" id="SM00409">
    <property type="entry name" value="IG"/>
    <property type="match status" value="2"/>
</dbReference>